<name>A0A0R3R7J1_9BILA</name>
<dbReference type="AlphaFoldDB" id="A0A0R3R7J1"/>
<protein>
    <submittedName>
        <fullName evidence="1">Myosin motor domain-containing protein</fullName>
    </submittedName>
</protein>
<sequence length="73" mass="8819">LSKMKLHEERVPYKTNKNFGFSVVLCNPRTRFSFIQVICKGLLQRNYPLQFKRFEMSLELLEAERKFHKTILQ</sequence>
<accession>A0A0R3R7J1</accession>
<organism evidence="1">
    <name type="scientific">Brugia timori</name>
    <dbReference type="NCBI Taxonomy" id="42155"/>
    <lineage>
        <taxon>Eukaryota</taxon>
        <taxon>Metazoa</taxon>
        <taxon>Ecdysozoa</taxon>
        <taxon>Nematoda</taxon>
        <taxon>Chromadorea</taxon>
        <taxon>Rhabditida</taxon>
        <taxon>Spirurina</taxon>
        <taxon>Spiruromorpha</taxon>
        <taxon>Filarioidea</taxon>
        <taxon>Onchocercidae</taxon>
        <taxon>Brugia</taxon>
    </lineage>
</organism>
<reference evidence="1" key="1">
    <citation type="submission" date="2017-02" db="UniProtKB">
        <authorList>
            <consortium name="WormBaseParasite"/>
        </authorList>
    </citation>
    <scope>IDENTIFICATION</scope>
</reference>
<dbReference type="WBParaSite" id="BTMF_0001599301-mRNA-1">
    <property type="protein sequence ID" value="BTMF_0001599301-mRNA-1"/>
    <property type="gene ID" value="BTMF_0001599301"/>
</dbReference>
<proteinExistence type="predicted"/>
<evidence type="ECO:0000313" key="1">
    <source>
        <dbReference type="WBParaSite" id="BTMF_0001599301-mRNA-1"/>
    </source>
</evidence>